<evidence type="ECO:0000256" key="4">
    <source>
        <dbReference type="ARBA" id="ARBA00022692"/>
    </source>
</evidence>
<dbReference type="Proteomes" id="UP000321058">
    <property type="component" value="Unassembled WGS sequence"/>
</dbReference>
<keyword evidence="3" id="KW-1003">Cell membrane</keyword>
<dbReference type="GO" id="GO:0055085">
    <property type="term" value="P:transmembrane transport"/>
    <property type="evidence" value="ECO:0007669"/>
    <property type="project" value="InterPro"/>
</dbReference>
<sequence length="319" mass="35649">MTLKTADLDLAASVADEAPLAVRRRRPRFVARDTRAAWWFIAPAFLLLAFLVAYPFVLSVWFSLSDARVGTSGSFVGLDNFERLFSSSIFLQTLQNSFVFTAAALTAKIVFGMALALLLFRITRFKRLIRGAILLPFIVPTALSTLVWWWMFEPMYSVVNWTLKTLHVVERDIPWLPDPYLAMVVVVLVNVWRGLPFFAITLLAGLVAIPRELYEAAEADGAGPVRRFWHITLPLVTPVLGVVILFSAIFTLSDFNIVYVLTKGGPLNMTHLFATYSFTLGLQGGEIGLGAAVSLFLFPILLAVVFLQLRLMRRAAIYE</sequence>
<dbReference type="EMBL" id="BKAJ01000007">
    <property type="protein sequence ID" value="GEP53314.1"/>
    <property type="molecule type" value="Genomic_DNA"/>
</dbReference>
<gene>
    <name evidence="9" type="ORF">RSO01_04800</name>
</gene>
<keyword evidence="5 7" id="KW-1133">Transmembrane helix</keyword>
<feature type="transmembrane region" description="Helical" evidence="7">
    <location>
        <begin position="287"/>
        <end position="307"/>
    </location>
</feature>
<reference evidence="9 10" key="1">
    <citation type="submission" date="2019-07" db="EMBL/GenBank/DDBJ databases">
        <title>Whole genome shotgun sequence of Reyranella soli NBRC 108950.</title>
        <authorList>
            <person name="Hosoyama A."/>
            <person name="Uohara A."/>
            <person name="Ohji S."/>
            <person name="Ichikawa N."/>
        </authorList>
    </citation>
    <scope>NUCLEOTIDE SEQUENCE [LARGE SCALE GENOMIC DNA]</scope>
    <source>
        <strain evidence="9 10">NBRC 108950</strain>
    </source>
</reference>
<dbReference type="AlphaFoldDB" id="A0A512N2U3"/>
<feature type="transmembrane region" description="Helical" evidence="7">
    <location>
        <begin position="132"/>
        <end position="151"/>
    </location>
</feature>
<proteinExistence type="inferred from homology"/>
<comment type="similarity">
    <text evidence="7">Belongs to the binding-protein-dependent transport system permease family.</text>
</comment>
<name>A0A512N2U3_9HYPH</name>
<dbReference type="Pfam" id="PF00528">
    <property type="entry name" value="BPD_transp_1"/>
    <property type="match status" value="1"/>
</dbReference>
<dbReference type="InterPro" id="IPR035906">
    <property type="entry name" value="MetI-like_sf"/>
</dbReference>
<dbReference type="PANTHER" id="PTHR43005">
    <property type="entry name" value="BLR7065 PROTEIN"/>
    <property type="match status" value="1"/>
</dbReference>
<evidence type="ECO:0000256" key="1">
    <source>
        <dbReference type="ARBA" id="ARBA00004651"/>
    </source>
</evidence>
<evidence type="ECO:0000256" key="6">
    <source>
        <dbReference type="ARBA" id="ARBA00023136"/>
    </source>
</evidence>
<keyword evidence="6 7" id="KW-0472">Membrane</keyword>
<feature type="domain" description="ABC transmembrane type-1" evidence="8">
    <location>
        <begin position="94"/>
        <end position="308"/>
    </location>
</feature>
<accession>A0A512N2U3</accession>
<dbReference type="CDD" id="cd06261">
    <property type="entry name" value="TM_PBP2"/>
    <property type="match status" value="1"/>
</dbReference>
<dbReference type="OrthoDB" id="9805778at2"/>
<evidence type="ECO:0000259" key="8">
    <source>
        <dbReference type="PROSITE" id="PS50928"/>
    </source>
</evidence>
<evidence type="ECO:0000256" key="2">
    <source>
        <dbReference type="ARBA" id="ARBA00022448"/>
    </source>
</evidence>
<feature type="transmembrane region" description="Helical" evidence="7">
    <location>
        <begin position="180"/>
        <end position="207"/>
    </location>
</feature>
<feature type="transmembrane region" description="Helical" evidence="7">
    <location>
        <begin position="98"/>
        <end position="120"/>
    </location>
</feature>
<feature type="transmembrane region" description="Helical" evidence="7">
    <location>
        <begin position="228"/>
        <end position="252"/>
    </location>
</feature>
<organism evidence="9 10">
    <name type="scientific">Reyranella soli</name>
    <dbReference type="NCBI Taxonomy" id="1230389"/>
    <lineage>
        <taxon>Bacteria</taxon>
        <taxon>Pseudomonadati</taxon>
        <taxon>Pseudomonadota</taxon>
        <taxon>Alphaproteobacteria</taxon>
        <taxon>Hyphomicrobiales</taxon>
        <taxon>Reyranellaceae</taxon>
        <taxon>Reyranella</taxon>
    </lineage>
</organism>
<feature type="transmembrane region" description="Helical" evidence="7">
    <location>
        <begin position="36"/>
        <end position="62"/>
    </location>
</feature>
<protein>
    <submittedName>
        <fullName evidence="9">ABC transporter permease</fullName>
    </submittedName>
</protein>
<evidence type="ECO:0000256" key="7">
    <source>
        <dbReference type="RuleBase" id="RU363032"/>
    </source>
</evidence>
<keyword evidence="4 7" id="KW-0812">Transmembrane</keyword>
<dbReference type="SUPFAM" id="SSF161098">
    <property type="entry name" value="MetI-like"/>
    <property type="match status" value="1"/>
</dbReference>
<dbReference type="PANTHER" id="PTHR43005:SF1">
    <property type="entry name" value="SPERMIDINE_PUTRESCINE TRANSPORT SYSTEM PERMEASE PROTEIN"/>
    <property type="match status" value="1"/>
</dbReference>
<dbReference type="RefSeq" id="WP_147145813.1">
    <property type="nucleotide sequence ID" value="NZ_BKAJ01000007.1"/>
</dbReference>
<evidence type="ECO:0000256" key="5">
    <source>
        <dbReference type="ARBA" id="ARBA00022989"/>
    </source>
</evidence>
<dbReference type="GO" id="GO:0005886">
    <property type="term" value="C:plasma membrane"/>
    <property type="evidence" value="ECO:0007669"/>
    <property type="project" value="UniProtKB-SubCell"/>
</dbReference>
<comment type="subcellular location">
    <subcellularLocation>
        <location evidence="1 7">Cell membrane</location>
        <topology evidence="1 7">Multi-pass membrane protein</topology>
    </subcellularLocation>
</comment>
<evidence type="ECO:0000313" key="9">
    <source>
        <dbReference type="EMBL" id="GEP53314.1"/>
    </source>
</evidence>
<dbReference type="InterPro" id="IPR000515">
    <property type="entry name" value="MetI-like"/>
</dbReference>
<keyword evidence="2 7" id="KW-0813">Transport</keyword>
<dbReference type="PROSITE" id="PS50928">
    <property type="entry name" value="ABC_TM1"/>
    <property type="match status" value="1"/>
</dbReference>
<dbReference type="Gene3D" id="1.10.3720.10">
    <property type="entry name" value="MetI-like"/>
    <property type="match status" value="1"/>
</dbReference>
<evidence type="ECO:0000256" key="3">
    <source>
        <dbReference type="ARBA" id="ARBA00022475"/>
    </source>
</evidence>
<evidence type="ECO:0000313" key="10">
    <source>
        <dbReference type="Proteomes" id="UP000321058"/>
    </source>
</evidence>
<comment type="caution">
    <text evidence="9">The sequence shown here is derived from an EMBL/GenBank/DDBJ whole genome shotgun (WGS) entry which is preliminary data.</text>
</comment>
<keyword evidence="10" id="KW-1185">Reference proteome</keyword>